<proteinExistence type="predicted"/>
<evidence type="ECO:0000313" key="1">
    <source>
        <dbReference type="EMBL" id="AUB82991.1"/>
    </source>
</evidence>
<dbReference type="OrthoDB" id="6296564at2"/>
<name>A0A2K8UD29_9GAMM</name>
<organism evidence="1 2">
    <name type="scientific">Candidatus Thiodictyon syntrophicum</name>
    <dbReference type="NCBI Taxonomy" id="1166950"/>
    <lineage>
        <taxon>Bacteria</taxon>
        <taxon>Pseudomonadati</taxon>
        <taxon>Pseudomonadota</taxon>
        <taxon>Gammaproteobacteria</taxon>
        <taxon>Chromatiales</taxon>
        <taxon>Chromatiaceae</taxon>
        <taxon>Thiodictyon</taxon>
    </lineage>
</organism>
<sequence>MSSWNNRVLRKAGADADEVSYQIHEVFYDEDGSIQSWTAAPVTVYGETLAELREEIRHFIHACRRPVLEEREVDGRPVLVADDGDDPINPGHYFEFMDRASVATDYVYQFLGSHPLIKKEPSLCALYDKAETALAELYQEAGRLEFDRTGG</sequence>
<reference evidence="1 2" key="1">
    <citation type="submission" date="2017-03" db="EMBL/GenBank/DDBJ databases">
        <title>Complete genome sequence of Candidatus 'Thiodictyon syntrophicum' sp. nov. strain Cad16T, a photolithoautotroph purple sulfur bacterium isolated from an alpine meromictic lake.</title>
        <authorList>
            <person name="Luedin S.M."/>
            <person name="Pothier J.F."/>
            <person name="Danza F."/>
            <person name="Storelli N."/>
            <person name="Wittwer M."/>
            <person name="Tonolla M."/>
        </authorList>
    </citation>
    <scope>NUCLEOTIDE SEQUENCE [LARGE SCALE GENOMIC DNA]</scope>
    <source>
        <strain evidence="1 2">Cad16T</strain>
    </source>
</reference>
<keyword evidence="2" id="KW-1185">Reference proteome</keyword>
<dbReference type="AlphaFoldDB" id="A0A2K8UD29"/>
<dbReference type="KEGG" id="tsy:THSYN_19930"/>
<gene>
    <name evidence="1" type="ORF">THSYN_19930</name>
</gene>
<protein>
    <submittedName>
        <fullName evidence="1">Uncharacterized protein</fullName>
    </submittedName>
</protein>
<evidence type="ECO:0000313" key="2">
    <source>
        <dbReference type="Proteomes" id="UP000232638"/>
    </source>
</evidence>
<accession>A0A2K8UD29</accession>
<dbReference type="EMBL" id="CP020370">
    <property type="protein sequence ID" value="AUB82991.1"/>
    <property type="molecule type" value="Genomic_DNA"/>
</dbReference>
<dbReference type="Proteomes" id="UP000232638">
    <property type="component" value="Chromosome"/>
</dbReference>
<dbReference type="RefSeq" id="WP_100920694.1">
    <property type="nucleotide sequence ID" value="NZ_CP020370.1"/>
</dbReference>